<dbReference type="GO" id="GO:0004930">
    <property type="term" value="F:G protein-coupled receptor activity"/>
    <property type="evidence" value="ECO:0007669"/>
    <property type="project" value="UniProtKB-KW"/>
</dbReference>
<evidence type="ECO:0000256" key="13">
    <source>
        <dbReference type="SAM" id="Phobius"/>
    </source>
</evidence>
<evidence type="ECO:0000256" key="5">
    <source>
        <dbReference type="ARBA" id="ARBA00022692"/>
    </source>
</evidence>
<dbReference type="KEGG" id="char:105911347"/>
<name>A0A6P3WD37_CLUHA</name>
<dbReference type="SUPFAM" id="SSF81321">
    <property type="entry name" value="Family A G protein-coupled receptor-like"/>
    <property type="match status" value="1"/>
</dbReference>
<dbReference type="GeneID" id="105911347"/>
<evidence type="ECO:0000256" key="3">
    <source>
        <dbReference type="ARBA" id="ARBA00022480"/>
    </source>
</evidence>
<feature type="transmembrane region" description="Helical" evidence="13">
    <location>
        <begin position="128"/>
        <end position="147"/>
    </location>
</feature>
<evidence type="ECO:0000256" key="4">
    <source>
        <dbReference type="ARBA" id="ARBA00022606"/>
    </source>
</evidence>
<feature type="transmembrane region" description="Helical" evidence="13">
    <location>
        <begin position="90"/>
        <end position="116"/>
    </location>
</feature>
<feature type="transmembrane region" description="Helical" evidence="13">
    <location>
        <begin position="277"/>
        <end position="295"/>
    </location>
</feature>
<feature type="transmembrane region" description="Helical" evidence="13">
    <location>
        <begin position="42"/>
        <end position="70"/>
    </location>
</feature>
<protein>
    <recommendedName>
        <fullName evidence="12">Taste receptor type 2</fullName>
    </recommendedName>
</protein>
<dbReference type="GO" id="GO:0016020">
    <property type="term" value="C:membrane"/>
    <property type="evidence" value="ECO:0007669"/>
    <property type="project" value="UniProtKB-SubCell"/>
</dbReference>
<comment type="subcellular location">
    <subcellularLocation>
        <location evidence="1 12">Membrane</location>
        <topology evidence="1 12">Multi-pass membrane protein</topology>
    </subcellularLocation>
</comment>
<feature type="transmembrane region" description="Helical" evidence="13">
    <location>
        <begin position="190"/>
        <end position="216"/>
    </location>
</feature>
<keyword evidence="5 12" id="KW-0812">Transmembrane</keyword>
<comment type="similarity">
    <text evidence="2 11">Belongs to the G-protein coupled receptor T2R family.</text>
</comment>
<evidence type="ECO:0000256" key="2">
    <source>
        <dbReference type="ARBA" id="ARBA00007376"/>
    </source>
</evidence>
<evidence type="ECO:0000256" key="1">
    <source>
        <dbReference type="ARBA" id="ARBA00004141"/>
    </source>
</evidence>
<keyword evidence="3 12" id="KW-0919">Taste</keyword>
<evidence type="ECO:0000313" key="15">
    <source>
        <dbReference type="RefSeq" id="XP_012695596.2"/>
    </source>
</evidence>
<evidence type="ECO:0000256" key="7">
    <source>
        <dbReference type="ARBA" id="ARBA00023040"/>
    </source>
</evidence>
<keyword evidence="6 13" id="KW-1133">Transmembrane helix</keyword>
<dbReference type="PANTHER" id="PTHR11394:SF47">
    <property type="entry name" value="TASTE RECEPTOR TYPE 2 MEMBER 40"/>
    <property type="match status" value="1"/>
</dbReference>
<organism evidence="14 15">
    <name type="scientific">Clupea harengus</name>
    <name type="common">Atlantic herring</name>
    <dbReference type="NCBI Taxonomy" id="7950"/>
    <lineage>
        <taxon>Eukaryota</taxon>
        <taxon>Metazoa</taxon>
        <taxon>Chordata</taxon>
        <taxon>Craniata</taxon>
        <taxon>Vertebrata</taxon>
        <taxon>Euteleostomi</taxon>
        <taxon>Actinopterygii</taxon>
        <taxon>Neopterygii</taxon>
        <taxon>Teleostei</taxon>
        <taxon>Clupei</taxon>
        <taxon>Clupeiformes</taxon>
        <taxon>Clupeoidei</taxon>
        <taxon>Clupeidae</taxon>
        <taxon>Clupea</taxon>
    </lineage>
</organism>
<feature type="transmembrane region" description="Helical" evidence="13">
    <location>
        <begin position="237"/>
        <end position="265"/>
    </location>
</feature>
<keyword evidence="4 12" id="KW-0716">Sensory transduction</keyword>
<keyword evidence="9 12" id="KW-0675">Receptor</keyword>
<keyword evidence="8 12" id="KW-0472">Membrane</keyword>
<keyword evidence="7 12" id="KW-0297">G-protein coupled receptor</keyword>
<dbReference type="RefSeq" id="XP_012695596.2">
    <property type="nucleotide sequence ID" value="XM_012840142.2"/>
</dbReference>
<dbReference type="PANTHER" id="PTHR11394">
    <property type="entry name" value="TASTE RECEPTOR TYPE 2"/>
    <property type="match status" value="1"/>
</dbReference>
<evidence type="ECO:0000256" key="11">
    <source>
        <dbReference type="RuleBase" id="RU004423"/>
    </source>
</evidence>
<feature type="transmembrane region" description="Helical" evidence="13">
    <location>
        <begin position="12"/>
        <end position="30"/>
    </location>
</feature>
<evidence type="ECO:0000256" key="6">
    <source>
        <dbReference type="ARBA" id="ARBA00022989"/>
    </source>
</evidence>
<dbReference type="AlphaFoldDB" id="A0A6P3WD37"/>
<keyword evidence="14" id="KW-1185">Reference proteome</keyword>
<proteinExistence type="inferred from homology"/>
<dbReference type="OrthoDB" id="8876749at2759"/>
<gene>
    <name evidence="15" type="primary">LOC105911347</name>
</gene>
<dbReference type="InterPro" id="IPR007960">
    <property type="entry name" value="TAS2R"/>
</dbReference>
<keyword evidence="10 12" id="KW-0807">Transducer</keyword>
<sequence>MALGWGVSELALMGAPLCAGILLNTCNLILTLLQMWSSRKALAVSAAICSISCGNVLLGLACMAVMLLVFAETTVISGEVNPLFSAALFFWMNSCFVSFWSIAWLSVFYCVTVVSFSMEWLKALKRSISSLTGAALLVTLIGSWLLFSPFFTLRLVIVQLNTTDVTNASATQNQSYSAGIEFAPWIDSTLYTATFIFLLCPLPLMVMLPTSLRLVLHLCQHMLALRRNQTQCQSSDSYLLVCKLTVSLVGVYVITLLIVSLFFISKLQSQSAMSYDVIMLGCTFYCVASGGLVTASNRHLKEKLRCGACWTDPPDQASESQTRDTALA</sequence>
<evidence type="ECO:0000256" key="12">
    <source>
        <dbReference type="RuleBase" id="RU004424"/>
    </source>
</evidence>
<dbReference type="Pfam" id="PF05296">
    <property type="entry name" value="TAS2R"/>
    <property type="match status" value="1"/>
</dbReference>
<reference evidence="15" key="1">
    <citation type="submission" date="2025-08" db="UniProtKB">
        <authorList>
            <consortium name="RefSeq"/>
        </authorList>
    </citation>
    <scope>IDENTIFICATION</scope>
</reference>
<accession>A0A6P3WD37</accession>
<dbReference type="Proteomes" id="UP000515152">
    <property type="component" value="Chromosome 7"/>
</dbReference>
<evidence type="ECO:0000256" key="9">
    <source>
        <dbReference type="ARBA" id="ARBA00023170"/>
    </source>
</evidence>
<evidence type="ECO:0000313" key="14">
    <source>
        <dbReference type="Proteomes" id="UP000515152"/>
    </source>
</evidence>
<dbReference type="GO" id="GO:0033038">
    <property type="term" value="F:bitter taste receptor activity"/>
    <property type="evidence" value="ECO:0007669"/>
    <property type="project" value="InterPro"/>
</dbReference>
<evidence type="ECO:0000256" key="10">
    <source>
        <dbReference type="ARBA" id="ARBA00023224"/>
    </source>
</evidence>
<dbReference type="Gene3D" id="1.20.1070.10">
    <property type="entry name" value="Rhodopsin 7-helix transmembrane proteins"/>
    <property type="match status" value="1"/>
</dbReference>
<evidence type="ECO:0000256" key="8">
    <source>
        <dbReference type="ARBA" id="ARBA00023136"/>
    </source>
</evidence>